<dbReference type="InterPro" id="IPR020536">
    <property type="entry name" value="ThiI_AANH"/>
</dbReference>
<dbReference type="EMBL" id="CP000859">
    <property type="protein sequence ID" value="ABW68600.1"/>
    <property type="molecule type" value="Genomic_DNA"/>
</dbReference>
<dbReference type="Proteomes" id="UP000008561">
    <property type="component" value="Chromosome"/>
</dbReference>
<dbReference type="GO" id="GO:0004810">
    <property type="term" value="F:CCA tRNA nucleotidyltransferase activity"/>
    <property type="evidence" value="ECO:0007669"/>
    <property type="project" value="InterPro"/>
</dbReference>
<accession>A8ZXX3</accession>
<dbReference type="KEGG" id="dol:Dole_2797"/>
<organism evidence="5 6">
    <name type="scientific">Desulfosudis oleivorans (strain DSM 6200 / JCM 39069 / Hxd3)</name>
    <name type="common">Desulfococcus oleovorans</name>
    <dbReference type="NCBI Taxonomy" id="96561"/>
    <lineage>
        <taxon>Bacteria</taxon>
        <taxon>Pseudomonadati</taxon>
        <taxon>Thermodesulfobacteriota</taxon>
        <taxon>Desulfobacteria</taxon>
        <taxon>Desulfobacterales</taxon>
        <taxon>Desulfosudaceae</taxon>
        <taxon>Desulfosudis</taxon>
    </lineage>
</organism>
<sequence>MTDDKQKVRALGLCSGGLDSMLAALVLRDQGIEVCWVCFETPFFSAAKAVRAAEALDIPLTVQNITGRYVPMLKNPPCGYGQHMNPCMDCHALMFNIAGGIMKEKGYDFLFSGEVVGQRPMSQTKPSLRYVEKHSGFDGYILRPLSALLLPETEPEKAGLVDRNGLLGLSGRSRKPQMEMARRFGVSDYPSPAGGCLLTDKGFSQRLRDLFAHQETCTENDVLLLKYGRHFRLSPTAKLVVGRTRQDNQDILDHSTGLNATVLKIKQFPGPTGLLIGEPGEGALLLAAGICLGYSKAPDDKPAAVNVAAGKQQQTVTMMAVPPDKVRHLLI</sequence>
<proteinExistence type="predicted"/>
<dbReference type="GO" id="GO:0005524">
    <property type="term" value="F:ATP binding"/>
    <property type="evidence" value="ECO:0007669"/>
    <property type="project" value="UniProtKB-KW"/>
</dbReference>
<dbReference type="GO" id="GO:0008168">
    <property type="term" value="F:methyltransferase activity"/>
    <property type="evidence" value="ECO:0007669"/>
    <property type="project" value="UniProtKB-KW"/>
</dbReference>
<dbReference type="OrthoDB" id="9781887at2"/>
<evidence type="ECO:0000256" key="1">
    <source>
        <dbReference type="ARBA" id="ARBA00022741"/>
    </source>
</evidence>
<evidence type="ECO:0000313" key="5">
    <source>
        <dbReference type="EMBL" id="ABW68600.1"/>
    </source>
</evidence>
<dbReference type="RefSeq" id="WP_012176211.1">
    <property type="nucleotide sequence ID" value="NC_009943.1"/>
</dbReference>
<evidence type="ECO:0000259" key="4">
    <source>
        <dbReference type="Pfam" id="PF18297"/>
    </source>
</evidence>
<dbReference type="InterPro" id="IPR014729">
    <property type="entry name" value="Rossmann-like_a/b/a_fold"/>
</dbReference>
<dbReference type="PANTHER" id="PTHR11933:SF6">
    <property type="entry name" value="THIL AANH DOMAIN-CONTAINING PROTEIN"/>
    <property type="match status" value="1"/>
</dbReference>
<name>A8ZXX3_DESOH</name>
<dbReference type="HOGENOM" id="CLU_053822_0_0_7"/>
<evidence type="ECO:0000313" key="6">
    <source>
        <dbReference type="Proteomes" id="UP000008561"/>
    </source>
</evidence>
<gene>
    <name evidence="5" type="ordered locus">Dole_2797</name>
</gene>
<dbReference type="SUPFAM" id="SSF52402">
    <property type="entry name" value="Adenine nucleotide alpha hydrolases-like"/>
    <property type="match status" value="1"/>
</dbReference>
<dbReference type="Pfam" id="PF18297">
    <property type="entry name" value="NFACT-R_2"/>
    <property type="match status" value="1"/>
</dbReference>
<feature type="domain" description="Thil AANH" evidence="3">
    <location>
        <begin position="9"/>
        <end position="146"/>
    </location>
</feature>
<feature type="domain" description="NFACT protein RNA binding" evidence="4">
    <location>
        <begin position="228"/>
        <end position="326"/>
    </location>
</feature>
<dbReference type="AlphaFoldDB" id="A8ZXX3"/>
<dbReference type="STRING" id="96561.Dole_2797"/>
<evidence type="ECO:0000256" key="2">
    <source>
        <dbReference type="ARBA" id="ARBA00022840"/>
    </source>
</evidence>
<keyword evidence="2" id="KW-0067">ATP-binding</keyword>
<protein>
    <submittedName>
        <fullName evidence="5">Putative tRNA (5-methylaminomethyl-2-thiouridylate)-methyltransferase</fullName>
    </submittedName>
</protein>
<dbReference type="PANTHER" id="PTHR11933">
    <property type="entry name" value="TRNA 5-METHYLAMINOMETHYL-2-THIOURIDYLATE -METHYLTRANSFERASE"/>
    <property type="match status" value="1"/>
</dbReference>
<dbReference type="GO" id="GO:0032259">
    <property type="term" value="P:methylation"/>
    <property type="evidence" value="ECO:0007669"/>
    <property type="project" value="UniProtKB-KW"/>
</dbReference>
<keyword evidence="6" id="KW-1185">Reference proteome</keyword>
<dbReference type="eggNOG" id="COG0301">
    <property type="taxonomic scope" value="Bacteria"/>
</dbReference>
<reference evidence="5 6" key="1">
    <citation type="submission" date="2007-10" db="EMBL/GenBank/DDBJ databases">
        <title>Complete sequence of Desulfococcus oleovorans Hxd3.</title>
        <authorList>
            <consortium name="US DOE Joint Genome Institute"/>
            <person name="Copeland A."/>
            <person name="Lucas S."/>
            <person name="Lapidus A."/>
            <person name="Barry K."/>
            <person name="Glavina del Rio T."/>
            <person name="Dalin E."/>
            <person name="Tice H."/>
            <person name="Pitluck S."/>
            <person name="Kiss H."/>
            <person name="Brettin T."/>
            <person name="Bruce D."/>
            <person name="Detter J.C."/>
            <person name="Han C."/>
            <person name="Schmutz J."/>
            <person name="Larimer F."/>
            <person name="Land M."/>
            <person name="Hauser L."/>
            <person name="Kyrpides N."/>
            <person name="Kim E."/>
            <person name="Wawrik B."/>
            <person name="Richardson P."/>
        </authorList>
    </citation>
    <scope>NUCLEOTIDE SEQUENCE [LARGE SCALE GENOMIC DNA]</scope>
    <source>
        <strain evidence="6">DSM 6200 / JCM 39069 / Hxd3</strain>
    </source>
</reference>
<keyword evidence="1" id="KW-0547">Nucleotide-binding</keyword>
<keyword evidence="5" id="KW-0489">Methyltransferase</keyword>
<dbReference type="Gene3D" id="3.40.50.620">
    <property type="entry name" value="HUPs"/>
    <property type="match status" value="1"/>
</dbReference>
<dbReference type="InterPro" id="IPR059101">
    <property type="entry name" value="NFACT-R_2"/>
</dbReference>
<evidence type="ECO:0000259" key="3">
    <source>
        <dbReference type="Pfam" id="PF02568"/>
    </source>
</evidence>
<keyword evidence="5" id="KW-0808">Transferase</keyword>
<dbReference type="Pfam" id="PF02568">
    <property type="entry name" value="ThiI"/>
    <property type="match status" value="1"/>
</dbReference>